<feature type="region of interest" description="Disordered" evidence="1">
    <location>
        <begin position="1"/>
        <end position="80"/>
    </location>
</feature>
<sequence>MLRSSNQSKPWSDDASAPPKQKSKERLSRLFSKRGSSKQKKEPAPAGPSANQTSLSRHTSVRSTPPARYDSLRRQPDHDDQIFSTVTSSSSFYENDSQLSSVEKNLTSMSSAATATANLDITSSAFLSPQELRLRIHDTQRELQKWTDQHQQLQQENSRLEDQLQKSQQRRADRAQALEHLQQQYQNHVRSLRAMPDDLDAIKTKLEKLQQGIGALADRLLPHLSPDHTYQILATFWLNLRDVLVPMIPFSNSLVRHLTEKFISDVLLQNLTLHDMVGCACSEDYTTMYHWLQDHQLDDLATDLRQHLARSVVRGQKEQEIKQHLEHTIRQHWKYLYSGLRKAYPFIYQHDTSDQNDLTTHFGAQVQQLVDQAAALGFSMKGFEQDITPTAVEEGTQLLDPDLMDDLNGHTEGIIQFCVSPPFRLVHQPHPLVKGRVICMKK</sequence>
<keyword evidence="3" id="KW-1185">Reference proteome</keyword>
<accession>A0A1X2GJB0</accession>
<feature type="compositionally biased region" description="Basic and acidic residues" evidence="1">
    <location>
        <begin position="70"/>
        <end position="80"/>
    </location>
</feature>
<dbReference type="EMBL" id="MCGT01000012">
    <property type="protein sequence ID" value="ORX55128.1"/>
    <property type="molecule type" value="Genomic_DNA"/>
</dbReference>
<proteinExistence type="predicted"/>
<feature type="compositionally biased region" description="Basic and acidic residues" evidence="1">
    <location>
        <begin position="158"/>
        <end position="172"/>
    </location>
</feature>
<dbReference type="Gene3D" id="3.40.50.300">
    <property type="entry name" value="P-loop containing nucleotide triphosphate hydrolases"/>
    <property type="match status" value="1"/>
</dbReference>
<protein>
    <submittedName>
        <fullName evidence="2">Uncharacterized protein</fullName>
    </submittedName>
</protein>
<dbReference type="SUPFAM" id="SSF103657">
    <property type="entry name" value="BAR/IMD domain-like"/>
    <property type="match status" value="1"/>
</dbReference>
<gene>
    <name evidence="2" type="ORF">DM01DRAFT_1335427</name>
</gene>
<organism evidence="2 3">
    <name type="scientific">Hesseltinella vesiculosa</name>
    <dbReference type="NCBI Taxonomy" id="101127"/>
    <lineage>
        <taxon>Eukaryota</taxon>
        <taxon>Fungi</taxon>
        <taxon>Fungi incertae sedis</taxon>
        <taxon>Mucoromycota</taxon>
        <taxon>Mucoromycotina</taxon>
        <taxon>Mucoromycetes</taxon>
        <taxon>Mucorales</taxon>
        <taxon>Cunninghamellaceae</taxon>
        <taxon>Hesseltinella</taxon>
    </lineage>
</organism>
<feature type="region of interest" description="Disordered" evidence="1">
    <location>
        <begin position="147"/>
        <end position="172"/>
    </location>
</feature>
<reference evidence="2 3" key="1">
    <citation type="submission" date="2016-07" db="EMBL/GenBank/DDBJ databases">
        <title>Pervasive Adenine N6-methylation of Active Genes in Fungi.</title>
        <authorList>
            <consortium name="DOE Joint Genome Institute"/>
            <person name="Mondo S.J."/>
            <person name="Dannebaum R.O."/>
            <person name="Kuo R.C."/>
            <person name="Labutti K."/>
            <person name="Haridas S."/>
            <person name="Kuo A."/>
            <person name="Salamov A."/>
            <person name="Ahrendt S.R."/>
            <person name="Lipzen A."/>
            <person name="Sullivan W."/>
            <person name="Andreopoulos W.B."/>
            <person name="Clum A."/>
            <person name="Lindquist E."/>
            <person name="Daum C."/>
            <person name="Ramamoorthy G.K."/>
            <person name="Gryganskyi A."/>
            <person name="Culley D."/>
            <person name="Magnuson J.K."/>
            <person name="James T.Y."/>
            <person name="O'Malley M.A."/>
            <person name="Stajich J.E."/>
            <person name="Spatafora J.W."/>
            <person name="Visel A."/>
            <person name="Grigoriev I.V."/>
        </authorList>
    </citation>
    <scope>NUCLEOTIDE SEQUENCE [LARGE SCALE GENOMIC DNA]</scope>
    <source>
        <strain evidence="2 3">NRRL 3301</strain>
    </source>
</reference>
<name>A0A1X2GJB0_9FUNG</name>
<dbReference type="STRING" id="101127.A0A1X2GJB0"/>
<feature type="compositionally biased region" description="Polar residues" evidence="1">
    <location>
        <begin position="1"/>
        <end position="10"/>
    </location>
</feature>
<dbReference type="InterPro" id="IPR027417">
    <property type="entry name" value="P-loop_NTPase"/>
</dbReference>
<dbReference type="AlphaFoldDB" id="A0A1X2GJB0"/>
<evidence type="ECO:0000313" key="2">
    <source>
        <dbReference type="EMBL" id="ORX55128.1"/>
    </source>
</evidence>
<dbReference type="InterPro" id="IPR027267">
    <property type="entry name" value="AH/BAR_dom_sf"/>
</dbReference>
<comment type="caution">
    <text evidence="2">The sequence shown here is derived from an EMBL/GenBank/DDBJ whole genome shotgun (WGS) entry which is preliminary data.</text>
</comment>
<dbReference type="OrthoDB" id="2283881at2759"/>
<evidence type="ECO:0000313" key="3">
    <source>
        <dbReference type="Proteomes" id="UP000242146"/>
    </source>
</evidence>
<feature type="compositionally biased region" description="Polar residues" evidence="1">
    <location>
        <begin position="49"/>
        <end position="63"/>
    </location>
</feature>
<evidence type="ECO:0000256" key="1">
    <source>
        <dbReference type="SAM" id="MobiDB-lite"/>
    </source>
</evidence>
<dbReference type="Proteomes" id="UP000242146">
    <property type="component" value="Unassembled WGS sequence"/>
</dbReference>